<dbReference type="Proteomes" id="UP000239997">
    <property type="component" value="Unassembled WGS sequence"/>
</dbReference>
<sequence>MWHKIIEIKEWFGDVAERYKLLRDFNMAAKMSFISGVSPTLLEAKITKGDPTYKHAFSKWRAGGFRIKALSGQPLSKSELIEIGRVVLDNETLTRKMISLGWDTLEVHSNQGHNGAKWALKEYANIGGFLS</sequence>
<dbReference type="EMBL" id="PVNA01000002">
    <property type="protein sequence ID" value="PRX14138.1"/>
    <property type="molecule type" value="Genomic_DNA"/>
</dbReference>
<dbReference type="EMBL" id="JPJI01000026">
    <property type="protein sequence ID" value="KEZ93558.1"/>
    <property type="molecule type" value="Genomic_DNA"/>
</dbReference>
<name>A0A084JX74_NONUL</name>
<gene>
    <name evidence="1" type="ORF">IL45_04950</name>
    <name evidence="2" type="ORF">LY02_01167</name>
</gene>
<evidence type="ECO:0000313" key="3">
    <source>
        <dbReference type="Proteomes" id="UP000028531"/>
    </source>
</evidence>
<dbReference type="Proteomes" id="UP000028531">
    <property type="component" value="Unassembled WGS sequence"/>
</dbReference>
<evidence type="ECO:0000313" key="4">
    <source>
        <dbReference type="Proteomes" id="UP000239997"/>
    </source>
</evidence>
<dbReference type="OrthoDB" id="1099315at2"/>
<dbReference type="AlphaFoldDB" id="A0A084JX74"/>
<evidence type="ECO:0000313" key="1">
    <source>
        <dbReference type="EMBL" id="KEZ93558.1"/>
    </source>
</evidence>
<proteinExistence type="predicted"/>
<organism evidence="1 3">
    <name type="scientific">Nonlabens ulvanivorans</name>
    <name type="common">Persicivirga ulvanivorans</name>
    <dbReference type="NCBI Taxonomy" id="906888"/>
    <lineage>
        <taxon>Bacteria</taxon>
        <taxon>Pseudomonadati</taxon>
        <taxon>Bacteroidota</taxon>
        <taxon>Flavobacteriia</taxon>
        <taxon>Flavobacteriales</taxon>
        <taxon>Flavobacteriaceae</taxon>
        <taxon>Nonlabens</taxon>
    </lineage>
</organism>
<accession>A0A084JX74</accession>
<evidence type="ECO:0000313" key="2">
    <source>
        <dbReference type="EMBL" id="PRX14138.1"/>
    </source>
</evidence>
<keyword evidence="4" id="KW-1185">Reference proteome</keyword>
<reference evidence="1 3" key="1">
    <citation type="submission" date="2014-07" db="EMBL/GenBank/DDBJ databases">
        <title>Draft genome sequence of Nonlabens ulvanivorans, an ulvan degrading bacterium.</title>
        <authorList>
            <person name="Kopel M."/>
            <person name="Helbert W."/>
            <person name="Henrissat B."/>
            <person name="Doniger T."/>
            <person name="Banin E."/>
        </authorList>
    </citation>
    <scope>NUCLEOTIDE SEQUENCE [LARGE SCALE GENOMIC DNA]</scope>
    <source>
        <strain evidence="1 3">PLR</strain>
    </source>
</reference>
<reference evidence="2 4" key="2">
    <citation type="submission" date="2018-03" db="EMBL/GenBank/DDBJ databases">
        <title>Genomic Encyclopedia of Archaeal and Bacterial Type Strains, Phase II (KMG-II): from individual species to whole genera.</title>
        <authorList>
            <person name="Goeker M."/>
        </authorList>
    </citation>
    <scope>NUCLEOTIDE SEQUENCE [LARGE SCALE GENOMIC DNA]</scope>
    <source>
        <strain evidence="2 4">DSM 22727</strain>
    </source>
</reference>
<protein>
    <submittedName>
        <fullName evidence="1">Uncharacterized protein</fullName>
    </submittedName>
</protein>
<comment type="caution">
    <text evidence="1">The sequence shown here is derived from an EMBL/GenBank/DDBJ whole genome shotgun (WGS) entry which is preliminary data.</text>
</comment>
<dbReference type="RefSeq" id="WP_036581004.1">
    <property type="nucleotide sequence ID" value="NZ_JPJI01000026.1"/>
</dbReference>